<accession>A0A916JNZ9</accession>
<name>A0A916JNZ9_9FLAO</name>
<keyword evidence="5" id="KW-0012">Acyltransferase</keyword>
<evidence type="ECO:0000256" key="3">
    <source>
        <dbReference type="ARBA" id="ARBA00022679"/>
    </source>
</evidence>
<evidence type="ECO:0000313" key="8">
    <source>
        <dbReference type="Proteomes" id="UP000683507"/>
    </source>
</evidence>
<evidence type="ECO:0000256" key="1">
    <source>
        <dbReference type="ARBA" id="ARBA00005189"/>
    </source>
</evidence>
<comment type="pathway">
    <text evidence="1">Lipid metabolism.</text>
</comment>
<dbReference type="InterPro" id="IPR002123">
    <property type="entry name" value="Plipid/glycerol_acylTrfase"/>
</dbReference>
<dbReference type="EMBL" id="OU015584">
    <property type="protein sequence ID" value="CAG5084956.1"/>
    <property type="molecule type" value="Genomic_DNA"/>
</dbReference>
<dbReference type="KEGG" id="ptan:CRYO30217_02609"/>
<dbReference type="GO" id="GO:0016746">
    <property type="term" value="F:acyltransferase activity"/>
    <property type="evidence" value="ECO:0007669"/>
    <property type="project" value="UniProtKB-KW"/>
</dbReference>
<keyword evidence="4" id="KW-0443">Lipid metabolism</keyword>
<dbReference type="Pfam" id="PF13444">
    <property type="entry name" value="Acetyltransf_5"/>
    <property type="match status" value="1"/>
</dbReference>
<proteinExistence type="predicted"/>
<dbReference type="Proteomes" id="UP000683507">
    <property type="component" value="Chromosome"/>
</dbReference>
<dbReference type="PANTHER" id="PTHR37323">
    <property type="entry name" value="GCN5-RELATED N-ACETYLTRANSFERASE"/>
    <property type="match status" value="1"/>
</dbReference>
<dbReference type="GO" id="GO:0006629">
    <property type="term" value="P:lipid metabolic process"/>
    <property type="evidence" value="ECO:0007669"/>
    <property type="project" value="UniProtKB-KW"/>
</dbReference>
<dbReference type="AlphaFoldDB" id="A0A916JNZ9"/>
<evidence type="ECO:0000313" key="7">
    <source>
        <dbReference type="EMBL" id="CAG5084956.1"/>
    </source>
</evidence>
<keyword evidence="3" id="KW-0808">Transferase</keyword>
<evidence type="ECO:0000256" key="5">
    <source>
        <dbReference type="ARBA" id="ARBA00023315"/>
    </source>
</evidence>
<feature type="domain" description="Phospholipid/glycerol acyltransferase" evidence="6">
    <location>
        <begin position="77"/>
        <end position="198"/>
    </location>
</feature>
<gene>
    <name evidence="7" type="ORF">CRYO30217_02609</name>
</gene>
<evidence type="ECO:0000259" key="6">
    <source>
        <dbReference type="SMART" id="SM00563"/>
    </source>
</evidence>
<keyword evidence="2" id="KW-0444">Lipid biosynthesis</keyword>
<dbReference type="InterPro" id="IPR016181">
    <property type="entry name" value="Acyl_CoA_acyltransferase"/>
</dbReference>
<dbReference type="Pfam" id="PF19576">
    <property type="entry name" value="Acyltransf_2"/>
    <property type="match status" value="1"/>
</dbReference>
<dbReference type="PANTHER" id="PTHR37323:SF1">
    <property type="entry name" value="L-ORNITHINE N(ALPHA)-ACYLTRANSFERASE"/>
    <property type="match status" value="1"/>
</dbReference>
<dbReference type="InterPro" id="IPR045746">
    <property type="entry name" value="ACT14924-like_Acyltransf_dom"/>
</dbReference>
<evidence type="ECO:0000256" key="4">
    <source>
        <dbReference type="ARBA" id="ARBA00023098"/>
    </source>
</evidence>
<dbReference type="SUPFAM" id="SSF55729">
    <property type="entry name" value="Acyl-CoA N-acyltransferases (Nat)"/>
    <property type="match status" value="1"/>
</dbReference>
<evidence type="ECO:0000256" key="2">
    <source>
        <dbReference type="ARBA" id="ARBA00022516"/>
    </source>
</evidence>
<reference evidence="7" key="1">
    <citation type="submission" date="2021-04" db="EMBL/GenBank/DDBJ databases">
        <authorList>
            <person name="Rodrigo-Torres L."/>
            <person name="Arahal R. D."/>
            <person name="Lucena T."/>
        </authorList>
    </citation>
    <scope>NUCLEOTIDE SEQUENCE</scope>
    <source>
        <strain evidence="7">AS29M-1</strain>
    </source>
</reference>
<dbReference type="CDD" id="cd07986">
    <property type="entry name" value="LPLAT_ACT14924-like"/>
    <property type="match status" value="1"/>
</dbReference>
<protein>
    <recommendedName>
        <fullName evidence="6">Phospholipid/glycerol acyltransferase domain-containing protein</fullName>
    </recommendedName>
</protein>
<dbReference type="InterPro" id="IPR052351">
    <property type="entry name" value="Ornithine_N-alpha-AT"/>
</dbReference>
<organism evidence="7 8">
    <name type="scientific">Parvicella tangerina</name>
    <dbReference type="NCBI Taxonomy" id="2829795"/>
    <lineage>
        <taxon>Bacteria</taxon>
        <taxon>Pseudomonadati</taxon>
        <taxon>Bacteroidota</taxon>
        <taxon>Flavobacteriia</taxon>
        <taxon>Flavobacteriales</taxon>
        <taxon>Parvicellaceae</taxon>
        <taxon>Parvicella</taxon>
    </lineage>
</organism>
<keyword evidence="8" id="KW-1185">Reference proteome</keyword>
<dbReference type="RefSeq" id="WP_258542827.1">
    <property type="nucleotide sequence ID" value="NZ_OU015584.1"/>
</dbReference>
<dbReference type="SMART" id="SM00563">
    <property type="entry name" value="PlsC"/>
    <property type="match status" value="1"/>
</dbReference>
<sequence length="597" mass="68734">MEELVSIDDIKQVTGFKREGFAKLTSKTLKLGAINELYAQLPKEDPVKFIDSLLDLLGIQIEISEESLNNIPLEGGFTTIANHPFGGLDGIILLKIILAKRPDYKIMANKLLTRIQPLKEVIVPVNPFDQIEDSNFSGLRRTIELIGKDTPVGFFPAGEVSSWHSDKRKVTDKPWNKSVVRILHKAQKPILPVYFDGQNSPLFYSLAMLHPVLQTAKLPSELTNKKNKTIKVIIGKPITKREQKAFSNVEKFSKYLRTRTYCLGANINHQKFYKHKTEKKPVVTKTFESIEPFLPKEEVALLVKQLPSTTLLFESNKYQVYCACSKDMGALIDEIGKLREYTFRAVGEGTGKSKDIDEFDLYYNHLFIWDQDEQQIVGSYRIGDGGQIFNQFGKHGFYVSTLFKWKDNFNEVLAQSVELGRSFVQPAYQKTPQSLFLLWKGILYFLLKNDHCRYLVGPVSISNDYSKVSKSLIIKYIRKNYFNNYWAKHIKARRKFRYKLRNSDIEISDLDANDLDKLDKIIENVEPNHFRIPILLKKYLKQNAKFIGFNLDPAFNDCLDGLILLDLREVDVDTVYALSKEMNDENIIARIQKFQVN</sequence>